<dbReference type="EMBL" id="CAEZYC010000017">
    <property type="protein sequence ID" value="CAB4704079.1"/>
    <property type="molecule type" value="Genomic_DNA"/>
</dbReference>
<dbReference type="EMBL" id="CAESAD010000016">
    <property type="protein sequence ID" value="CAB4345030.1"/>
    <property type="molecule type" value="Genomic_DNA"/>
</dbReference>
<evidence type="ECO:0000313" key="1">
    <source>
        <dbReference type="EMBL" id="CAB4345030.1"/>
    </source>
</evidence>
<dbReference type="EMBL" id="CAFAAO010000039">
    <property type="protein sequence ID" value="CAB4816159.1"/>
    <property type="molecule type" value="Genomic_DNA"/>
</dbReference>
<proteinExistence type="predicted"/>
<evidence type="ECO:0000313" key="4">
    <source>
        <dbReference type="EMBL" id="CAB4816159.1"/>
    </source>
</evidence>
<sequence length="83" mass="8916">MSEETTKAAEAIRSIWQGNPSTMAELDEECNPNKVCRNMKDVTYEGFGEEGTDVASAWKAKLAREGKLATGGSIADLVFGTSN</sequence>
<reference evidence="4" key="1">
    <citation type="submission" date="2020-05" db="EMBL/GenBank/DDBJ databases">
        <authorList>
            <person name="Chiriac C."/>
            <person name="Salcher M."/>
            <person name="Ghai R."/>
            <person name="Kavagutti S V."/>
        </authorList>
    </citation>
    <scope>NUCLEOTIDE SEQUENCE</scope>
</reference>
<protein>
    <submittedName>
        <fullName evidence="4">Unannotated protein</fullName>
    </submittedName>
</protein>
<accession>A0A6J6Z3Z7</accession>
<evidence type="ECO:0000313" key="2">
    <source>
        <dbReference type="EMBL" id="CAB4704079.1"/>
    </source>
</evidence>
<evidence type="ECO:0000313" key="6">
    <source>
        <dbReference type="EMBL" id="CAB5022612.1"/>
    </source>
</evidence>
<evidence type="ECO:0000313" key="3">
    <source>
        <dbReference type="EMBL" id="CAB4748752.1"/>
    </source>
</evidence>
<dbReference type="AlphaFoldDB" id="A0A6J6Z3Z7"/>
<gene>
    <name evidence="2" type="ORF">UFOPK2648_00484</name>
    <name evidence="3" type="ORF">UFOPK2824_00582</name>
    <name evidence="4" type="ORF">UFOPK3037_01689</name>
    <name evidence="5" type="ORF">UFOPK3278_00520</name>
    <name evidence="1" type="ORF">UFOPK3925_01476</name>
    <name evidence="6" type="ORF">UFOPK4097_01027</name>
</gene>
<dbReference type="EMBL" id="CAFBPK010000016">
    <property type="protein sequence ID" value="CAB5022612.1"/>
    <property type="molecule type" value="Genomic_DNA"/>
</dbReference>
<organism evidence="4">
    <name type="scientific">freshwater metagenome</name>
    <dbReference type="NCBI Taxonomy" id="449393"/>
    <lineage>
        <taxon>unclassified sequences</taxon>
        <taxon>metagenomes</taxon>
        <taxon>ecological metagenomes</taxon>
    </lineage>
</organism>
<dbReference type="EMBL" id="CAFBIX010000013">
    <property type="protein sequence ID" value="CAB4847123.1"/>
    <property type="molecule type" value="Genomic_DNA"/>
</dbReference>
<dbReference type="EMBL" id="CAEZZD010000073">
    <property type="protein sequence ID" value="CAB4748752.1"/>
    <property type="molecule type" value="Genomic_DNA"/>
</dbReference>
<evidence type="ECO:0000313" key="5">
    <source>
        <dbReference type="EMBL" id="CAB4847123.1"/>
    </source>
</evidence>
<name>A0A6J6Z3Z7_9ZZZZ</name>